<feature type="chain" id="PRO_5009134200" evidence="1">
    <location>
        <begin position="19"/>
        <end position="78"/>
    </location>
</feature>
<dbReference type="EMBL" id="KV454291">
    <property type="protein sequence ID" value="ODQ74724.1"/>
    <property type="molecule type" value="Genomic_DNA"/>
</dbReference>
<gene>
    <name evidence="2" type="ORF">LIPSTDRAFT_102796</name>
</gene>
<evidence type="ECO:0000313" key="3">
    <source>
        <dbReference type="Proteomes" id="UP000094385"/>
    </source>
</evidence>
<keyword evidence="3" id="KW-1185">Reference proteome</keyword>
<accession>A0A1E3QB49</accession>
<dbReference type="Proteomes" id="UP000094385">
    <property type="component" value="Unassembled WGS sequence"/>
</dbReference>
<keyword evidence="1" id="KW-0732">Signal</keyword>
<evidence type="ECO:0000313" key="2">
    <source>
        <dbReference type="EMBL" id="ODQ74724.1"/>
    </source>
</evidence>
<feature type="signal peptide" evidence="1">
    <location>
        <begin position="1"/>
        <end position="18"/>
    </location>
</feature>
<reference evidence="2 3" key="1">
    <citation type="journal article" date="2016" name="Proc. Natl. Acad. Sci. U.S.A.">
        <title>Comparative genomics of biotechnologically important yeasts.</title>
        <authorList>
            <person name="Riley R."/>
            <person name="Haridas S."/>
            <person name="Wolfe K.H."/>
            <person name="Lopes M.R."/>
            <person name="Hittinger C.T."/>
            <person name="Goeker M."/>
            <person name="Salamov A.A."/>
            <person name="Wisecaver J.H."/>
            <person name="Long T.M."/>
            <person name="Calvey C.H."/>
            <person name="Aerts A.L."/>
            <person name="Barry K.W."/>
            <person name="Choi C."/>
            <person name="Clum A."/>
            <person name="Coughlan A.Y."/>
            <person name="Deshpande S."/>
            <person name="Douglass A.P."/>
            <person name="Hanson S.J."/>
            <person name="Klenk H.-P."/>
            <person name="LaButti K.M."/>
            <person name="Lapidus A."/>
            <person name="Lindquist E.A."/>
            <person name="Lipzen A.M."/>
            <person name="Meier-Kolthoff J.P."/>
            <person name="Ohm R.A."/>
            <person name="Otillar R.P."/>
            <person name="Pangilinan J.L."/>
            <person name="Peng Y."/>
            <person name="Rokas A."/>
            <person name="Rosa C.A."/>
            <person name="Scheuner C."/>
            <person name="Sibirny A.A."/>
            <person name="Slot J.C."/>
            <person name="Stielow J.B."/>
            <person name="Sun H."/>
            <person name="Kurtzman C.P."/>
            <person name="Blackwell M."/>
            <person name="Grigoriev I.V."/>
            <person name="Jeffries T.W."/>
        </authorList>
    </citation>
    <scope>NUCLEOTIDE SEQUENCE [LARGE SCALE GENOMIC DNA]</scope>
    <source>
        <strain evidence="2 3">NRRL Y-11557</strain>
    </source>
</reference>
<dbReference type="AlphaFoldDB" id="A0A1E3QB49"/>
<name>A0A1E3QB49_LIPST</name>
<protein>
    <submittedName>
        <fullName evidence="2">Uncharacterized protein</fullName>
    </submittedName>
</protein>
<evidence type="ECO:0000256" key="1">
    <source>
        <dbReference type="SAM" id="SignalP"/>
    </source>
</evidence>
<proteinExistence type="predicted"/>
<organism evidence="2 3">
    <name type="scientific">Lipomyces starkeyi NRRL Y-11557</name>
    <dbReference type="NCBI Taxonomy" id="675824"/>
    <lineage>
        <taxon>Eukaryota</taxon>
        <taxon>Fungi</taxon>
        <taxon>Dikarya</taxon>
        <taxon>Ascomycota</taxon>
        <taxon>Saccharomycotina</taxon>
        <taxon>Lipomycetes</taxon>
        <taxon>Lipomycetales</taxon>
        <taxon>Lipomycetaceae</taxon>
        <taxon>Lipomyces</taxon>
    </lineage>
</organism>
<sequence>MEFKIFISLLTLLVGALGVINYHPSIIELPSDDIVALHHNDIARMDHYLTNLTALSWYLRSQGIDHDLISYKTFRPNI</sequence>